<sequence length="279" mass="31710">MKSEYTFKRHCQKCAQWHPPGDEIYRDDNVSVFEVDGRKNKIYCQNLCLIGKMFLDTKTLYYDVEPFLFYILCEYDSQGYHFAGYYSKEKRSSMGYNLSCIMILPSKQREGYGKLLIEFSYLLSKKEGVPGSPEKPLSDFGLLSYRSYWRRAIYEILLTRGGATISIEDLATQTGMTVDDIISTLQTDGMLHRLPGSPGSYAIVADAKKTEEYVSKAREKNPRRIDPSKLRWAPFLIKATIDAAPTDRRLSTSTAAAIGGTHVNITSDNDDDDDDDDDE</sequence>
<dbReference type="Proteomes" id="UP001140096">
    <property type="component" value="Unassembled WGS sequence"/>
</dbReference>
<protein>
    <submittedName>
        <fullName evidence="1">Histone acetyltransferase</fullName>
        <ecNumber evidence="1">2.3.1.48</ecNumber>
    </submittedName>
</protein>
<keyword evidence="1" id="KW-0808">Transferase</keyword>
<keyword evidence="1" id="KW-0012">Acyltransferase</keyword>
<evidence type="ECO:0000313" key="1">
    <source>
        <dbReference type="EMBL" id="KAJ2811795.1"/>
    </source>
</evidence>
<gene>
    <name evidence="1" type="primary">SAS3</name>
    <name evidence="1" type="ORF">H4S07_001832</name>
</gene>
<organism evidence="1 2">
    <name type="scientific">Coemansia furcata</name>
    <dbReference type="NCBI Taxonomy" id="417177"/>
    <lineage>
        <taxon>Eukaryota</taxon>
        <taxon>Fungi</taxon>
        <taxon>Fungi incertae sedis</taxon>
        <taxon>Zoopagomycota</taxon>
        <taxon>Kickxellomycotina</taxon>
        <taxon>Kickxellomycetes</taxon>
        <taxon>Kickxellales</taxon>
        <taxon>Kickxellaceae</taxon>
        <taxon>Coemansia</taxon>
    </lineage>
</organism>
<keyword evidence="2" id="KW-1185">Reference proteome</keyword>
<comment type="caution">
    <text evidence="1">The sequence shown here is derived from an EMBL/GenBank/DDBJ whole genome shotgun (WGS) entry which is preliminary data.</text>
</comment>
<proteinExistence type="predicted"/>
<evidence type="ECO:0000313" key="2">
    <source>
        <dbReference type="Proteomes" id="UP001140096"/>
    </source>
</evidence>
<dbReference type="EMBL" id="JANBUP010000358">
    <property type="protein sequence ID" value="KAJ2811795.1"/>
    <property type="molecule type" value="Genomic_DNA"/>
</dbReference>
<name>A0ACC1LMC3_9FUNG</name>
<dbReference type="EC" id="2.3.1.48" evidence="1"/>
<reference evidence="1" key="1">
    <citation type="submission" date="2022-07" db="EMBL/GenBank/DDBJ databases">
        <title>Phylogenomic reconstructions and comparative analyses of Kickxellomycotina fungi.</title>
        <authorList>
            <person name="Reynolds N.K."/>
            <person name="Stajich J.E."/>
            <person name="Barry K."/>
            <person name="Grigoriev I.V."/>
            <person name="Crous P."/>
            <person name="Smith M.E."/>
        </authorList>
    </citation>
    <scope>NUCLEOTIDE SEQUENCE</scope>
    <source>
        <strain evidence="1">CBS 102833</strain>
    </source>
</reference>
<accession>A0ACC1LMC3</accession>